<dbReference type="PROSITE" id="PS51257">
    <property type="entry name" value="PROKAR_LIPOPROTEIN"/>
    <property type="match status" value="1"/>
</dbReference>
<proteinExistence type="predicted"/>
<evidence type="ECO:0008006" key="3">
    <source>
        <dbReference type="Google" id="ProtNLM"/>
    </source>
</evidence>
<organism evidence="1 2">
    <name type="scientific">Acetobacter vaccinii</name>
    <dbReference type="NCBI Taxonomy" id="2592655"/>
    <lineage>
        <taxon>Bacteria</taxon>
        <taxon>Pseudomonadati</taxon>
        <taxon>Pseudomonadota</taxon>
        <taxon>Alphaproteobacteria</taxon>
        <taxon>Acetobacterales</taxon>
        <taxon>Acetobacteraceae</taxon>
        <taxon>Acetobacter</taxon>
    </lineage>
</organism>
<dbReference type="RefSeq" id="WP_149278957.1">
    <property type="nucleotide sequence ID" value="NZ_CP043506.1"/>
</dbReference>
<protein>
    <recommendedName>
        <fullName evidence="3">DUF945 domain-containing protein</fullName>
    </recommendedName>
</protein>
<dbReference type="KEGG" id="acek:FLP30_05645"/>
<dbReference type="Proteomes" id="UP000324536">
    <property type="component" value="Chromosome"/>
</dbReference>
<evidence type="ECO:0000313" key="2">
    <source>
        <dbReference type="Proteomes" id="UP000324536"/>
    </source>
</evidence>
<sequence length="448" mass="47496">MKKHTLLTVSGIAVMGCIAWLGARHAERVMLDKNIDTLRQTLGPDTSLTYASANPGLLGRSVVFTGLVYRQGAETITAEQAELSRPDTRNDDTPNINHLSFHNIQLTDPAGSLQVEQLSIDGLVLPTRGDDPAAPTPLPSIGHAHASKLHGFISSLQSDITAESVVVDDFGDNVSSRLLAKAVRLATDVAPPRRFTAASISIDGVDLAGLCRSLATGTPLTTRPGVRDVEILDVAIDGPAPLLRVGRILSHANLNDTSEQEVSSAQNVELWPEVPNLGWLPLLGYDRFRASVVLNDSHDLKTGVMHVEELSVDAPEMGRLHLHGDFLQQAAGSVLANAGPDMRVVSMTLNYLDRGLAPRALKAVATAHDISTQDLLTAMRTQGQGGAGHTPGPVDKIITFLSHPGDKPLNLTIHPAQPMPILGIVAALSTLGTAPQISQQIGLSVNTP</sequence>
<name>A0A5C1YP25_9PROT</name>
<dbReference type="OrthoDB" id="7225413at2"/>
<dbReference type="EMBL" id="CP043506">
    <property type="protein sequence ID" value="QEO17278.1"/>
    <property type="molecule type" value="Genomic_DNA"/>
</dbReference>
<keyword evidence="2" id="KW-1185">Reference proteome</keyword>
<reference evidence="1 2" key="1">
    <citation type="submission" date="2019-09" db="EMBL/GenBank/DDBJ databases">
        <title>Genome sequencing of strain KACC 21233.</title>
        <authorList>
            <person name="Heo J."/>
            <person name="Kim S.-J."/>
            <person name="Kim J.-S."/>
            <person name="Hong S.-B."/>
            <person name="Kwon S.-W."/>
        </authorList>
    </citation>
    <scope>NUCLEOTIDE SEQUENCE [LARGE SCALE GENOMIC DNA]</scope>
    <source>
        <strain evidence="1 2">KACC 21233</strain>
    </source>
</reference>
<dbReference type="AlphaFoldDB" id="A0A5C1YP25"/>
<evidence type="ECO:0000313" key="1">
    <source>
        <dbReference type="EMBL" id="QEO17278.1"/>
    </source>
</evidence>
<accession>A0A5C1YP25</accession>
<gene>
    <name evidence="1" type="ORF">FLP30_05645</name>
</gene>